<dbReference type="Gene3D" id="3.30.710.10">
    <property type="entry name" value="Potassium Channel Kv1.1, Chain A"/>
    <property type="match status" value="1"/>
</dbReference>
<feature type="domain" description="BTB" evidence="2">
    <location>
        <begin position="23"/>
        <end position="92"/>
    </location>
</feature>
<dbReference type="PROSITE" id="PS51886">
    <property type="entry name" value="TLDC"/>
    <property type="match status" value="1"/>
</dbReference>
<feature type="region of interest" description="Disordered" evidence="1">
    <location>
        <begin position="733"/>
        <end position="772"/>
    </location>
</feature>
<dbReference type="PANTHER" id="PTHR46306">
    <property type="entry name" value="BTB/POZ DOMAIN-CONTAINING PROTEIN 9"/>
    <property type="match status" value="1"/>
</dbReference>
<protein>
    <recommendedName>
        <fullName evidence="6">BTB domain-containing protein</fullName>
    </recommendedName>
</protein>
<dbReference type="InterPro" id="IPR006571">
    <property type="entry name" value="TLDc_dom"/>
</dbReference>
<dbReference type="PANTHER" id="PTHR46306:SF1">
    <property type="entry name" value="BTB_POZ DOMAIN-CONTAINING PROTEIN 9"/>
    <property type="match status" value="1"/>
</dbReference>
<dbReference type="SUPFAM" id="SSF54695">
    <property type="entry name" value="POZ domain"/>
    <property type="match status" value="1"/>
</dbReference>
<gene>
    <name evidence="4" type="ORF">Glove_271g11</name>
</gene>
<dbReference type="Proteomes" id="UP000266861">
    <property type="component" value="Unassembled WGS sequence"/>
</dbReference>
<reference evidence="4 5" key="1">
    <citation type="submission" date="2018-08" db="EMBL/GenBank/DDBJ databases">
        <title>Genome and evolution of the arbuscular mycorrhizal fungus Diversispora epigaea (formerly Glomus versiforme) and its bacterial endosymbionts.</title>
        <authorList>
            <person name="Sun X."/>
            <person name="Fei Z."/>
            <person name="Harrison M."/>
        </authorList>
    </citation>
    <scope>NUCLEOTIDE SEQUENCE [LARGE SCALE GENOMIC DNA]</scope>
    <source>
        <strain evidence="4 5">IT104</strain>
    </source>
</reference>
<dbReference type="GO" id="GO:0005737">
    <property type="term" value="C:cytoplasm"/>
    <property type="evidence" value="ECO:0007669"/>
    <property type="project" value="TreeGrafter"/>
</dbReference>
<name>A0A397I446_9GLOM</name>
<keyword evidence="5" id="KW-1185">Reference proteome</keyword>
<comment type="caution">
    <text evidence="4">The sequence shown here is derived from an EMBL/GenBank/DDBJ whole genome shotgun (WGS) entry which is preliminary data.</text>
</comment>
<proteinExistence type="predicted"/>
<evidence type="ECO:0000259" key="3">
    <source>
        <dbReference type="PROSITE" id="PS51886"/>
    </source>
</evidence>
<dbReference type="PROSITE" id="PS50097">
    <property type="entry name" value="BTB"/>
    <property type="match status" value="1"/>
</dbReference>
<organism evidence="4 5">
    <name type="scientific">Diversispora epigaea</name>
    <dbReference type="NCBI Taxonomy" id="1348612"/>
    <lineage>
        <taxon>Eukaryota</taxon>
        <taxon>Fungi</taxon>
        <taxon>Fungi incertae sedis</taxon>
        <taxon>Mucoromycota</taxon>
        <taxon>Glomeromycotina</taxon>
        <taxon>Glomeromycetes</taxon>
        <taxon>Diversisporales</taxon>
        <taxon>Diversisporaceae</taxon>
        <taxon>Diversispora</taxon>
    </lineage>
</organism>
<dbReference type="InterPro" id="IPR052407">
    <property type="entry name" value="BTB_POZ_domain_cont_9"/>
</dbReference>
<accession>A0A397I446</accession>
<dbReference type="Gene3D" id="1.25.40.420">
    <property type="match status" value="1"/>
</dbReference>
<feature type="compositionally biased region" description="Acidic residues" evidence="1">
    <location>
        <begin position="749"/>
        <end position="772"/>
    </location>
</feature>
<dbReference type="InterPro" id="IPR000210">
    <property type="entry name" value="BTB/POZ_dom"/>
</dbReference>
<feature type="compositionally biased region" description="Polar residues" evidence="1">
    <location>
        <begin position="733"/>
        <end position="748"/>
    </location>
</feature>
<evidence type="ECO:0000256" key="1">
    <source>
        <dbReference type="SAM" id="MobiDB-lite"/>
    </source>
</evidence>
<dbReference type="CDD" id="cd18186">
    <property type="entry name" value="BTB_POZ_ZBTB_KLHL-like"/>
    <property type="match status" value="1"/>
</dbReference>
<sequence length="967" mass="113361">MSIKFFDKLSQNFIELLNDKDDYNVIVEVENEKPFTAHSNVLKCRSPYFRKELENIIPNENNIKKITKPTISSVIFDIILKYIYGGIVDFENVETRFIFDLMITANEFEIEELTKKLENLLIETKSSWLKSHFSLVYRSIFNGNNFKNLEKFCNDIIAKYPNLIFDAEDFASLQESALVSLLKRDDLQLEEVIIWEYIIKWGIGQNSTLPVDLKEWNDESFTTLKSTLQQCLPLIRFFHISNANFWSKVMPYKKIFDKQLWKDLKQHLIVPEQPVKSIILPPRTIFVQELPTRTTTKQAKSLSTIITYEHVAEISSWIDRKSSIYSLTNTPYEFQLILRGSINGFNPQTFWDICNGQASTVVIMRVKGTEEILGGYNPLIWDANTGYGGKWGITNDSFIFSLKNGNIQNSILSRVKICEEAIFNVHKSEQKQYGPYFGCFGFYMYSSSFNFTLDNSCACYDNGSYEKPIRTAAKNNFSIVDYEVFKIVHAPLPEIYELIIPRVKICEEAIFNVHKSEQKQYGPYFGCFGFYMYSSSFNFTLDNSCACYDNGSYEKPIRTAAKNNFSIVDYEVFKIVHAPLPEIYELIIPSPFFKKKIREIMTTTTTKKDDIKIILSKLDRAYDALFKGMILDPDTTRSKINLPWYQSYKFKYFNFLPDQWEFLDNIFLLQSLLILQKPMTKVINQQIENTLLGGYYLFASKLWDHEYKLPVEKNHYDEDNETIIHDEDNILSKSSSHRFNTPSRNDSTLLEEEKENDDEAEGEEEEEEEEVEEVIDQLKVEIYEDICKEVASCWVWVKMVTEVFNEKLYFDPKSKKFLKRIGDGKSLLEIMEECRNFVMKEDIFNRLTSMISVGIHTENFFVEKKNDDDDDDDGNNKSLVISRETLLERYKEYQEALRKSLNQHFESETYKSIEIKTIDLITGYEEELIMRHRKSKYYLEITRKFLWDIKENPGSYLSALKDLALIF</sequence>
<dbReference type="Pfam" id="PF07534">
    <property type="entry name" value="TLD"/>
    <property type="match status" value="1"/>
</dbReference>
<dbReference type="SMART" id="SM00225">
    <property type="entry name" value="BTB"/>
    <property type="match status" value="1"/>
</dbReference>
<dbReference type="Pfam" id="PF07707">
    <property type="entry name" value="BACK"/>
    <property type="match status" value="1"/>
</dbReference>
<dbReference type="OrthoDB" id="1022638at2759"/>
<evidence type="ECO:0000313" key="5">
    <source>
        <dbReference type="Proteomes" id="UP000266861"/>
    </source>
</evidence>
<feature type="domain" description="TLDc" evidence="3">
    <location>
        <begin position="304"/>
        <end position="488"/>
    </location>
</feature>
<evidence type="ECO:0000313" key="4">
    <source>
        <dbReference type="EMBL" id="RHZ70429.1"/>
    </source>
</evidence>
<dbReference type="Pfam" id="PF00651">
    <property type="entry name" value="BTB"/>
    <property type="match status" value="1"/>
</dbReference>
<dbReference type="EMBL" id="PQFF01000248">
    <property type="protein sequence ID" value="RHZ70429.1"/>
    <property type="molecule type" value="Genomic_DNA"/>
</dbReference>
<dbReference type="InterPro" id="IPR011705">
    <property type="entry name" value="BACK"/>
</dbReference>
<dbReference type="AlphaFoldDB" id="A0A397I446"/>
<dbReference type="InterPro" id="IPR011333">
    <property type="entry name" value="SKP1/BTB/POZ_sf"/>
</dbReference>
<evidence type="ECO:0000259" key="2">
    <source>
        <dbReference type="PROSITE" id="PS50097"/>
    </source>
</evidence>
<evidence type="ECO:0008006" key="6">
    <source>
        <dbReference type="Google" id="ProtNLM"/>
    </source>
</evidence>